<evidence type="ECO:0000313" key="3">
    <source>
        <dbReference type="EMBL" id="RVU37926.1"/>
    </source>
</evidence>
<feature type="region of interest" description="Disordered" evidence="1">
    <location>
        <begin position="244"/>
        <end position="263"/>
    </location>
</feature>
<dbReference type="InterPro" id="IPR029787">
    <property type="entry name" value="Nucleotide_cyclase"/>
</dbReference>
<dbReference type="Gene3D" id="3.30.70.270">
    <property type="match status" value="1"/>
</dbReference>
<comment type="caution">
    <text evidence="3">The sequence shown here is derived from an EMBL/GenBank/DDBJ whole genome shotgun (WGS) entry which is preliminary data.</text>
</comment>
<sequence>MSDEDFWDIDQYLTTRRNREIGTDRVVDPVRSTPEVRAYDASADRVEPVGRDLPDRRKRQRKQPRDIAEIHGLDEAEIDGNVRHALADLIQEIGLLHDDLRLAEGRIQFLEGELGQDDLGDWLDRKGFLGQLSRLSTLDEKEGGQSSLVLVRLDGFTETRRKLGWATADELVEELGRRLTQIPNSVIGHVADDMFGVLLVGVPGKDVGTALGEAIPAEIRVHGTNPDLAVVWVAVDMRPGQSELSQLSAAERKLPQQSGGIRQ</sequence>
<keyword evidence="4" id="KW-1185">Reference proteome</keyword>
<feature type="compositionally biased region" description="Basic and acidic residues" evidence="1">
    <location>
        <begin position="42"/>
        <end position="55"/>
    </location>
</feature>
<dbReference type="EMBL" id="SADE01000001">
    <property type="protein sequence ID" value="RVU37926.1"/>
    <property type="molecule type" value="Genomic_DNA"/>
</dbReference>
<evidence type="ECO:0000259" key="2">
    <source>
        <dbReference type="PROSITE" id="PS50887"/>
    </source>
</evidence>
<protein>
    <submittedName>
        <fullName evidence="3">GGDEF domain-containing protein</fullName>
    </submittedName>
</protein>
<dbReference type="Proteomes" id="UP000287447">
    <property type="component" value="Unassembled WGS sequence"/>
</dbReference>
<dbReference type="PROSITE" id="PS50887">
    <property type="entry name" value="GGDEF"/>
    <property type="match status" value="1"/>
</dbReference>
<feature type="region of interest" description="Disordered" evidence="1">
    <location>
        <begin position="38"/>
        <end position="64"/>
    </location>
</feature>
<proteinExistence type="predicted"/>
<dbReference type="InterPro" id="IPR043128">
    <property type="entry name" value="Rev_trsase/Diguanyl_cyclase"/>
</dbReference>
<dbReference type="AlphaFoldDB" id="A0A3S2Y405"/>
<feature type="domain" description="GGDEF" evidence="2">
    <location>
        <begin position="144"/>
        <end position="263"/>
    </location>
</feature>
<reference evidence="4" key="1">
    <citation type="submission" date="2019-01" db="EMBL/GenBank/DDBJ databases">
        <title>Gri0909 isolated from a small marine red alga.</title>
        <authorList>
            <person name="Kim J."/>
            <person name="Jeong S.E."/>
            <person name="Jeon C.O."/>
        </authorList>
    </citation>
    <scope>NUCLEOTIDE SEQUENCE [LARGE SCALE GENOMIC DNA]</scope>
    <source>
        <strain evidence="4">Gri0909</strain>
    </source>
</reference>
<dbReference type="SUPFAM" id="SSF55073">
    <property type="entry name" value="Nucleotide cyclase"/>
    <property type="match status" value="1"/>
</dbReference>
<evidence type="ECO:0000313" key="4">
    <source>
        <dbReference type="Proteomes" id="UP000287447"/>
    </source>
</evidence>
<name>A0A3S2Y405_9PROT</name>
<dbReference type="InterPro" id="IPR000160">
    <property type="entry name" value="GGDEF_dom"/>
</dbReference>
<organism evidence="3 4">
    <name type="scientific">Hwanghaeella grinnelliae</name>
    <dbReference type="NCBI Taxonomy" id="2500179"/>
    <lineage>
        <taxon>Bacteria</taxon>
        <taxon>Pseudomonadati</taxon>
        <taxon>Pseudomonadota</taxon>
        <taxon>Alphaproteobacteria</taxon>
        <taxon>Rhodospirillales</taxon>
        <taxon>Rhodospirillaceae</taxon>
        <taxon>Hwanghaeella</taxon>
    </lineage>
</organism>
<gene>
    <name evidence="3" type="ORF">EOI86_01070</name>
</gene>
<dbReference type="RefSeq" id="WP_127763299.1">
    <property type="nucleotide sequence ID" value="NZ_SADE01000001.1"/>
</dbReference>
<evidence type="ECO:0000256" key="1">
    <source>
        <dbReference type="SAM" id="MobiDB-lite"/>
    </source>
</evidence>
<accession>A0A3S2Y405</accession>